<comment type="caution">
    <text evidence="1">The sequence shown here is derived from an EMBL/GenBank/DDBJ whole genome shotgun (WGS) entry which is preliminary data.</text>
</comment>
<accession>A0A3M7PA27</accession>
<evidence type="ECO:0000313" key="2">
    <source>
        <dbReference type="Proteomes" id="UP000276133"/>
    </source>
</evidence>
<keyword evidence="2" id="KW-1185">Reference proteome</keyword>
<gene>
    <name evidence="1" type="ORF">BpHYR1_026506</name>
</gene>
<dbReference type="EMBL" id="REGN01012321">
    <property type="protein sequence ID" value="RMZ95918.1"/>
    <property type="molecule type" value="Genomic_DNA"/>
</dbReference>
<name>A0A3M7PA27_BRAPC</name>
<proteinExistence type="predicted"/>
<evidence type="ECO:0000313" key="1">
    <source>
        <dbReference type="EMBL" id="RMZ95918.1"/>
    </source>
</evidence>
<reference evidence="1 2" key="1">
    <citation type="journal article" date="2018" name="Sci. Rep.">
        <title>Genomic signatures of local adaptation to the degree of environmental predictability in rotifers.</title>
        <authorList>
            <person name="Franch-Gras L."/>
            <person name="Hahn C."/>
            <person name="Garcia-Roger E.M."/>
            <person name="Carmona M.J."/>
            <person name="Serra M."/>
            <person name="Gomez A."/>
        </authorList>
    </citation>
    <scope>NUCLEOTIDE SEQUENCE [LARGE SCALE GENOMIC DNA]</scope>
    <source>
        <strain evidence="1">HYR1</strain>
    </source>
</reference>
<organism evidence="1 2">
    <name type="scientific">Brachionus plicatilis</name>
    <name type="common">Marine rotifer</name>
    <name type="synonym">Brachionus muelleri</name>
    <dbReference type="NCBI Taxonomy" id="10195"/>
    <lineage>
        <taxon>Eukaryota</taxon>
        <taxon>Metazoa</taxon>
        <taxon>Spiralia</taxon>
        <taxon>Gnathifera</taxon>
        <taxon>Rotifera</taxon>
        <taxon>Eurotatoria</taxon>
        <taxon>Monogononta</taxon>
        <taxon>Pseudotrocha</taxon>
        <taxon>Ploima</taxon>
        <taxon>Brachionidae</taxon>
        <taxon>Brachionus</taxon>
    </lineage>
</organism>
<sequence length="68" mass="8202">MLSLKRAWEPALNHGRKSYRYFALILNHKTREWGQNKLSNLESFRRNQLNLKIDLDHQNNISEKLPKK</sequence>
<dbReference type="Proteomes" id="UP000276133">
    <property type="component" value="Unassembled WGS sequence"/>
</dbReference>
<protein>
    <submittedName>
        <fullName evidence="1">Uncharacterized protein</fullName>
    </submittedName>
</protein>
<dbReference type="AlphaFoldDB" id="A0A3M7PA27"/>